<dbReference type="SUPFAM" id="SSF54373">
    <property type="entry name" value="FAD-linked reductases, C-terminal domain"/>
    <property type="match status" value="1"/>
</dbReference>
<dbReference type="NCBIfam" id="TIGR00562">
    <property type="entry name" value="proto_IX_ox"/>
    <property type="match status" value="1"/>
</dbReference>
<dbReference type="EC" id="1.3.3.15" evidence="6 12"/>
<keyword evidence="10 12" id="KW-0560">Oxidoreductase</keyword>
<evidence type="ECO:0000256" key="4">
    <source>
        <dbReference type="ARBA" id="ARBA00004744"/>
    </source>
</evidence>
<evidence type="ECO:0000256" key="10">
    <source>
        <dbReference type="ARBA" id="ARBA00023002"/>
    </source>
</evidence>
<comment type="caution">
    <text evidence="14">The sequence shown here is derived from an EMBL/GenBank/DDBJ whole genome shotgun (WGS) entry which is preliminary data.</text>
</comment>
<evidence type="ECO:0000256" key="3">
    <source>
        <dbReference type="ARBA" id="ARBA00002185"/>
    </source>
</evidence>
<feature type="domain" description="Amine oxidase" evidence="13">
    <location>
        <begin position="27"/>
        <end position="473"/>
    </location>
</feature>
<evidence type="ECO:0000256" key="9">
    <source>
        <dbReference type="ARBA" id="ARBA00022827"/>
    </source>
</evidence>
<evidence type="ECO:0000313" key="15">
    <source>
        <dbReference type="Proteomes" id="UP001500957"/>
    </source>
</evidence>
<accession>A0ABN1H259</accession>
<comment type="function">
    <text evidence="3 12">Involved in coproporphyrin-dependent heme b biosynthesis. Catalyzes the oxidation of coproporphyrinogen III to coproporphyrin III.</text>
</comment>
<evidence type="ECO:0000256" key="5">
    <source>
        <dbReference type="ARBA" id="ARBA00008310"/>
    </source>
</evidence>
<dbReference type="PANTHER" id="PTHR42923">
    <property type="entry name" value="PROTOPORPHYRINOGEN OXIDASE"/>
    <property type="match status" value="1"/>
</dbReference>
<keyword evidence="12" id="KW-0963">Cytoplasm</keyword>
<evidence type="ECO:0000256" key="8">
    <source>
        <dbReference type="ARBA" id="ARBA00022630"/>
    </source>
</evidence>
<organism evidence="14 15">
    <name type="scientific">Sporichthya brevicatena</name>
    <dbReference type="NCBI Taxonomy" id="171442"/>
    <lineage>
        <taxon>Bacteria</taxon>
        <taxon>Bacillati</taxon>
        <taxon>Actinomycetota</taxon>
        <taxon>Actinomycetes</taxon>
        <taxon>Sporichthyales</taxon>
        <taxon>Sporichthyaceae</taxon>
        <taxon>Sporichthya</taxon>
    </lineage>
</organism>
<evidence type="ECO:0000256" key="6">
    <source>
        <dbReference type="ARBA" id="ARBA00012402"/>
    </source>
</evidence>
<sequence>MSALGAKVRFATWKSDPVRVVVVGGGIAGLSAAWFLRQLEPSGEVVVLEGSPRVGGKLGSVEVGGVTVETGAESVLARRPEAVDLIRAVGLGDDLVHPVTTSAGMWSRGHVRPLPAEQVMGVPSDLAALARSGIVSTAGVTRAMAEPVMPVQPRTEDISVAAYVGDRLGEEIVERMVDPLLGGVYAGHADQLSMFATLPQFARAVTEGVPLTKAAAEIKAATQPGHVFAGITGGVARLPGAVAAASGADVRTGVTVQGLTRTPTGWSLRTRSGLTDEHLAADAVVVAVPAPAAARLLGDAVPAAASELAGIEYASMAIVTLVYPPSAGEPPVAGSGFLVPAVDRRLIKAVTVSSRKWDWLAQAAGRAGSGTVLRASIGRLGEEADLQRDDEDLIHGVAVDVAHATGLAGSPVDASVHRWGGALPQYTVGHLDRVRRIRAAVDAVPGLAVCGAAYDGVGIAACVATARLAAERIVGAGRPGGTMGA</sequence>
<keyword evidence="9 12" id="KW-0274">FAD</keyword>
<reference evidence="14 15" key="1">
    <citation type="journal article" date="2019" name="Int. J. Syst. Evol. Microbiol.">
        <title>The Global Catalogue of Microorganisms (GCM) 10K type strain sequencing project: providing services to taxonomists for standard genome sequencing and annotation.</title>
        <authorList>
            <consortium name="The Broad Institute Genomics Platform"/>
            <consortium name="The Broad Institute Genome Sequencing Center for Infectious Disease"/>
            <person name="Wu L."/>
            <person name="Ma J."/>
        </authorList>
    </citation>
    <scope>NUCLEOTIDE SEQUENCE [LARGE SCALE GENOMIC DNA]</scope>
    <source>
        <strain evidence="14 15">JCM 10671</strain>
    </source>
</reference>
<keyword evidence="15" id="KW-1185">Reference proteome</keyword>
<dbReference type="EMBL" id="BAAAHE010000027">
    <property type="protein sequence ID" value="GAA0626893.1"/>
    <property type="molecule type" value="Genomic_DNA"/>
</dbReference>
<comment type="catalytic activity">
    <reaction evidence="1">
        <text>coproporphyrinogen III + 3 O2 = coproporphyrin III + 3 H2O2</text>
        <dbReference type="Rhea" id="RHEA:43436"/>
        <dbReference type="ChEBI" id="CHEBI:15379"/>
        <dbReference type="ChEBI" id="CHEBI:16240"/>
        <dbReference type="ChEBI" id="CHEBI:57309"/>
        <dbReference type="ChEBI" id="CHEBI:131725"/>
        <dbReference type="EC" id="1.3.3.15"/>
    </reaction>
    <physiologicalReaction direction="left-to-right" evidence="1">
        <dbReference type="Rhea" id="RHEA:43437"/>
    </physiologicalReaction>
</comment>
<proteinExistence type="inferred from homology"/>
<dbReference type="InterPro" id="IPR002937">
    <property type="entry name" value="Amino_oxidase"/>
</dbReference>
<keyword evidence="11 12" id="KW-0350">Heme biosynthesis</keyword>
<dbReference type="Gene3D" id="1.10.3110.10">
    <property type="entry name" value="protoporphyrinogen ix oxidase, domain 3"/>
    <property type="match status" value="1"/>
</dbReference>
<protein>
    <recommendedName>
        <fullName evidence="7 12">Coproporphyrinogen III oxidase</fullName>
        <ecNumber evidence="6 12">1.3.3.15</ecNumber>
    </recommendedName>
</protein>
<dbReference type="Gene3D" id="3.50.50.60">
    <property type="entry name" value="FAD/NAD(P)-binding domain"/>
    <property type="match status" value="1"/>
</dbReference>
<dbReference type="Pfam" id="PF01593">
    <property type="entry name" value="Amino_oxidase"/>
    <property type="match status" value="1"/>
</dbReference>
<dbReference type="InterPro" id="IPR050464">
    <property type="entry name" value="Zeta_carotene_desat/Oxidored"/>
</dbReference>
<evidence type="ECO:0000256" key="7">
    <source>
        <dbReference type="ARBA" id="ARBA00019046"/>
    </source>
</evidence>
<dbReference type="Proteomes" id="UP001500957">
    <property type="component" value="Unassembled WGS sequence"/>
</dbReference>
<dbReference type="InterPro" id="IPR004572">
    <property type="entry name" value="Protoporphyrinogen_oxidase"/>
</dbReference>
<gene>
    <name evidence="14" type="primary">hemG</name>
    <name evidence="14" type="ORF">GCM10009547_33020</name>
</gene>
<evidence type="ECO:0000256" key="1">
    <source>
        <dbReference type="ARBA" id="ARBA00001755"/>
    </source>
</evidence>
<comment type="similarity">
    <text evidence="5 12">Belongs to the protoporphyrinogen/coproporphyrinogen oxidase family. Coproporphyrinogen III oxidase subfamily.</text>
</comment>
<evidence type="ECO:0000256" key="12">
    <source>
        <dbReference type="RuleBase" id="RU364052"/>
    </source>
</evidence>
<comment type="subcellular location">
    <subcellularLocation>
        <location evidence="12">Cytoplasm</location>
    </subcellularLocation>
</comment>
<evidence type="ECO:0000313" key="14">
    <source>
        <dbReference type="EMBL" id="GAA0626893.1"/>
    </source>
</evidence>
<dbReference type="Gene3D" id="3.90.660.20">
    <property type="entry name" value="Protoporphyrinogen oxidase, mitochondrial, domain 2"/>
    <property type="match status" value="1"/>
</dbReference>
<keyword evidence="8 12" id="KW-0285">Flavoprotein</keyword>
<evidence type="ECO:0000256" key="2">
    <source>
        <dbReference type="ARBA" id="ARBA00001974"/>
    </source>
</evidence>
<dbReference type="PANTHER" id="PTHR42923:SF3">
    <property type="entry name" value="PROTOPORPHYRINOGEN OXIDASE"/>
    <property type="match status" value="1"/>
</dbReference>
<dbReference type="InterPro" id="IPR036188">
    <property type="entry name" value="FAD/NAD-bd_sf"/>
</dbReference>
<name>A0ABN1H259_9ACTN</name>
<dbReference type="SUPFAM" id="SSF51905">
    <property type="entry name" value="FAD/NAD(P)-binding domain"/>
    <property type="match status" value="1"/>
</dbReference>
<comment type="pathway">
    <text evidence="4 12">Porphyrin-containing compound metabolism; protoheme biosynthesis.</text>
</comment>
<comment type="cofactor">
    <cofactor evidence="2 12">
        <name>FAD</name>
        <dbReference type="ChEBI" id="CHEBI:57692"/>
    </cofactor>
</comment>
<evidence type="ECO:0000256" key="11">
    <source>
        <dbReference type="ARBA" id="ARBA00023133"/>
    </source>
</evidence>
<evidence type="ECO:0000259" key="13">
    <source>
        <dbReference type="Pfam" id="PF01593"/>
    </source>
</evidence>